<dbReference type="GO" id="GO:0008964">
    <property type="term" value="F:phosphoenolpyruvate carboxylase activity"/>
    <property type="evidence" value="ECO:0007669"/>
    <property type="project" value="UniProtKB-UniRule"/>
</dbReference>
<evidence type="ECO:0000256" key="12">
    <source>
        <dbReference type="PROSITE-ProRule" id="PRU10112"/>
    </source>
</evidence>
<dbReference type="InterPro" id="IPR015813">
    <property type="entry name" value="Pyrv/PenolPyrv_kinase-like_dom"/>
</dbReference>
<reference evidence="13 14" key="1">
    <citation type="submission" date="2016-08" db="EMBL/GenBank/DDBJ databases">
        <title>Novel Firmicute Genomes.</title>
        <authorList>
            <person name="Poppleton D.I."/>
            <person name="Gribaldo S."/>
        </authorList>
    </citation>
    <scope>NUCLEOTIDE SEQUENCE [LARGE SCALE GENOMIC DNA]</scope>
    <source>
        <strain evidence="13 14">RAOx-1</strain>
    </source>
</reference>
<gene>
    <name evidence="10" type="primary">ppc</name>
    <name evidence="13" type="ORF">BEP19_08780</name>
</gene>
<comment type="catalytic activity">
    <reaction evidence="9 10">
        <text>oxaloacetate + phosphate = phosphoenolpyruvate + hydrogencarbonate</text>
        <dbReference type="Rhea" id="RHEA:28370"/>
        <dbReference type="ChEBI" id="CHEBI:16452"/>
        <dbReference type="ChEBI" id="CHEBI:17544"/>
        <dbReference type="ChEBI" id="CHEBI:43474"/>
        <dbReference type="ChEBI" id="CHEBI:58702"/>
        <dbReference type="EC" id="4.1.1.31"/>
    </reaction>
</comment>
<dbReference type="PANTHER" id="PTHR30523">
    <property type="entry name" value="PHOSPHOENOLPYRUVATE CARBOXYLASE"/>
    <property type="match status" value="1"/>
</dbReference>
<evidence type="ECO:0000256" key="3">
    <source>
        <dbReference type="ARBA" id="ARBA00008346"/>
    </source>
</evidence>
<keyword evidence="8 10" id="KW-0120">Carbon dioxide fixation</keyword>
<dbReference type="GO" id="GO:0015977">
    <property type="term" value="P:carbon fixation"/>
    <property type="evidence" value="ECO:0007669"/>
    <property type="project" value="UniProtKB-UniRule"/>
</dbReference>
<evidence type="ECO:0000256" key="11">
    <source>
        <dbReference type="PROSITE-ProRule" id="PRU10111"/>
    </source>
</evidence>
<dbReference type="InterPro" id="IPR018129">
    <property type="entry name" value="PEP_COase_Lys_AS"/>
</dbReference>
<dbReference type="InterPro" id="IPR033129">
    <property type="entry name" value="PEPCASE_His_AS"/>
</dbReference>
<accession>A0A419SKH3</accession>
<dbReference type="Pfam" id="PF00311">
    <property type="entry name" value="PEPcase"/>
    <property type="match status" value="1"/>
</dbReference>
<evidence type="ECO:0000256" key="2">
    <source>
        <dbReference type="ARBA" id="ARBA00003670"/>
    </source>
</evidence>
<evidence type="ECO:0000313" key="14">
    <source>
        <dbReference type="Proteomes" id="UP000284219"/>
    </source>
</evidence>
<proteinExistence type="inferred from homology"/>
<evidence type="ECO:0000256" key="1">
    <source>
        <dbReference type="ARBA" id="ARBA00001946"/>
    </source>
</evidence>
<evidence type="ECO:0000256" key="4">
    <source>
        <dbReference type="ARBA" id="ARBA00012305"/>
    </source>
</evidence>
<protein>
    <recommendedName>
        <fullName evidence="5 10">Phosphoenolpyruvate carboxylase</fullName>
        <shortName evidence="10">PEPC</shortName>
        <shortName evidence="10">PEPCase</shortName>
        <ecNumber evidence="4 10">4.1.1.31</ecNumber>
    </recommendedName>
</protein>
<dbReference type="RefSeq" id="WP_120189768.1">
    <property type="nucleotide sequence ID" value="NZ_MCHY01000008.1"/>
</dbReference>
<comment type="similarity">
    <text evidence="3 10">Belongs to the PEPCase type 1 family.</text>
</comment>
<dbReference type="InterPro" id="IPR022805">
    <property type="entry name" value="PEP_COase_bac/pln-type"/>
</dbReference>
<comment type="caution">
    <text evidence="13">The sequence shown here is derived from an EMBL/GenBank/DDBJ whole genome shotgun (WGS) entry which is preliminary data.</text>
</comment>
<comment type="subunit">
    <text evidence="10">Homotetramer.</text>
</comment>
<dbReference type="EMBL" id="MCHY01000008">
    <property type="protein sequence ID" value="RKD24472.1"/>
    <property type="molecule type" value="Genomic_DNA"/>
</dbReference>
<sequence>MRNQTKERENDSFHPLHQDVKFLGRLLGDVLKHQCGEELFDKVERIRRLAKSLREHYDPSTYEKLKDEILQTKPPKRQQVIRAFSIFLQLVNIAEQNHRIRRRREYHQQLDVVQSDSIEEAVDSLLEGQVSAESVEQALQNISLELVMTAHPTEATRRTLLQHHHRIAELLQLLDQSSLTRHERRQVEDALHSRILILWQTNDIRDHKPTVMDEVSNGLYYFDRTLFEVLPRVHQELQEVLQEKYNQPIQVPNFLRFGSWIGGDRDGNPFVTAEITWNTLERQRGLTLRQYNAALLQLMELLTYATNRVEVSEELLQSIQAEKSIVPDGKKWRVENEVYRNKLVIMLEKLHQVGRGEHGYRHCSEFLDDLLMIQRSIRLHQPAGHDMRILTKLIRQVELFGFHLATLDIRNHSAEHEAAIEEIFNRVGLVDSYSNLNEEEKVALLQNVLQDPRPLISIFDTYSPATMEMISVFRMIRRAHEEFGRESIQVYLVSMTQSVSDLLEVLVLAKEVGLFRFQSDGTLNSYLHVAPLLETIDDLKEGPKILERLFQMDVYRKHLEARGNLQEIMLGYSDSSKDGGNLTANWMLYKAQLEIHEMANKYDLRLKFFHGRGGSLGRGGGPLNRSILSQPGETLGDGVKITEQGEVLSSRYLLADIAYRSLEQATKAILTAAAKVSEETEINYVRLPEWVGAMDEISEIALDKYQELVFRDDQFLTYFNEATPLPELGELNIGSRPISRKGSEHFEDLRAIPWVFAWTQSRQLLPAWYASGTGLQTFAQKPGNLALLRDMYQRWPFFSLIIDNLQMALMKADLTTAREYATLVTDKDMAQRIFKMVSDEYETTKAMILQITQQGQLLDHATNIQESIHLRNPYVDPLNFLQVDLISKLREVKENGQTDDELMEEVLLTINGIAAGLRNTG</sequence>
<evidence type="ECO:0000256" key="5">
    <source>
        <dbReference type="ARBA" id="ARBA00022419"/>
    </source>
</evidence>
<evidence type="ECO:0000313" key="13">
    <source>
        <dbReference type="EMBL" id="RKD24472.1"/>
    </source>
</evidence>
<feature type="active site" evidence="10 11">
    <location>
        <position position="151"/>
    </location>
</feature>
<evidence type="ECO:0000256" key="8">
    <source>
        <dbReference type="ARBA" id="ARBA00023300"/>
    </source>
</evidence>
<dbReference type="InterPro" id="IPR021135">
    <property type="entry name" value="PEP_COase"/>
</dbReference>
<name>A0A419SKH3_9BACL</name>
<dbReference type="Gene3D" id="1.20.1440.90">
    <property type="entry name" value="Phosphoenolpyruvate/pyruvate domain"/>
    <property type="match status" value="1"/>
</dbReference>
<dbReference type="GO" id="GO:0005829">
    <property type="term" value="C:cytosol"/>
    <property type="evidence" value="ECO:0007669"/>
    <property type="project" value="TreeGrafter"/>
</dbReference>
<dbReference type="PANTHER" id="PTHR30523:SF6">
    <property type="entry name" value="PHOSPHOENOLPYRUVATE CARBOXYLASE"/>
    <property type="match status" value="1"/>
</dbReference>
<comment type="cofactor">
    <cofactor evidence="1 10">
        <name>Mg(2+)</name>
        <dbReference type="ChEBI" id="CHEBI:18420"/>
    </cofactor>
</comment>
<keyword evidence="14" id="KW-1185">Reference proteome</keyword>
<dbReference type="PROSITE" id="PS00393">
    <property type="entry name" value="PEPCASE_2"/>
    <property type="match status" value="1"/>
</dbReference>
<dbReference type="NCBIfam" id="NF000584">
    <property type="entry name" value="PRK00009.1"/>
    <property type="match status" value="1"/>
</dbReference>
<dbReference type="GO" id="GO:0000287">
    <property type="term" value="F:magnesium ion binding"/>
    <property type="evidence" value="ECO:0007669"/>
    <property type="project" value="UniProtKB-UniRule"/>
</dbReference>
<dbReference type="GO" id="GO:0006107">
    <property type="term" value="P:oxaloacetate metabolic process"/>
    <property type="evidence" value="ECO:0007669"/>
    <property type="project" value="UniProtKB-UniRule"/>
</dbReference>
<dbReference type="SUPFAM" id="SSF51621">
    <property type="entry name" value="Phosphoenolpyruvate/pyruvate domain"/>
    <property type="match status" value="1"/>
</dbReference>
<dbReference type="HAMAP" id="MF_00595">
    <property type="entry name" value="PEPcase_type1"/>
    <property type="match status" value="1"/>
</dbReference>
<keyword evidence="7 10" id="KW-0456">Lyase</keyword>
<dbReference type="GO" id="GO:0006099">
    <property type="term" value="P:tricarboxylic acid cycle"/>
    <property type="evidence" value="ECO:0007669"/>
    <property type="project" value="InterPro"/>
</dbReference>
<feature type="active site" evidence="10 12">
    <location>
        <position position="577"/>
    </location>
</feature>
<dbReference type="Proteomes" id="UP000284219">
    <property type="component" value="Unassembled WGS sequence"/>
</dbReference>
<dbReference type="OrthoDB" id="9768133at2"/>
<dbReference type="PROSITE" id="PS00781">
    <property type="entry name" value="PEPCASE_1"/>
    <property type="match status" value="1"/>
</dbReference>
<keyword evidence="6 10" id="KW-0460">Magnesium</keyword>
<comment type="function">
    <text evidence="2 10">Forms oxaloacetate, a four-carbon dicarboxylic acid source for the tricarboxylic acid cycle.</text>
</comment>
<dbReference type="EC" id="4.1.1.31" evidence="4 10"/>
<evidence type="ECO:0000256" key="9">
    <source>
        <dbReference type="ARBA" id="ARBA00048995"/>
    </source>
</evidence>
<organism evidence="13 14">
    <name type="scientific">Ammoniphilus oxalaticus</name>
    <dbReference type="NCBI Taxonomy" id="66863"/>
    <lineage>
        <taxon>Bacteria</taxon>
        <taxon>Bacillati</taxon>
        <taxon>Bacillota</taxon>
        <taxon>Bacilli</taxon>
        <taxon>Bacillales</taxon>
        <taxon>Paenibacillaceae</taxon>
        <taxon>Aneurinibacillus group</taxon>
        <taxon>Ammoniphilus</taxon>
    </lineage>
</organism>
<dbReference type="PRINTS" id="PR00150">
    <property type="entry name" value="PEPCARBXLASE"/>
</dbReference>
<dbReference type="AlphaFoldDB" id="A0A419SKH3"/>
<evidence type="ECO:0000256" key="10">
    <source>
        <dbReference type="HAMAP-Rule" id="MF_00595"/>
    </source>
</evidence>
<evidence type="ECO:0000256" key="6">
    <source>
        <dbReference type="ARBA" id="ARBA00022842"/>
    </source>
</evidence>
<evidence type="ECO:0000256" key="7">
    <source>
        <dbReference type="ARBA" id="ARBA00023239"/>
    </source>
</evidence>
<keyword evidence="13" id="KW-0670">Pyruvate</keyword>